<dbReference type="SUPFAM" id="SSF53649">
    <property type="entry name" value="Alkaline phosphatase-like"/>
    <property type="match status" value="1"/>
</dbReference>
<evidence type="ECO:0000313" key="14">
    <source>
        <dbReference type="Proteomes" id="UP000078397"/>
    </source>
</evidence>
<feature type="binding site" evidence="9">
    <location>
        <position position="289"/>
    </location>
    <ligand>
        <name>Zn(2+)</name>
        <dbReference type="ChEBI" id="CHEBI:29105"/>
        <label>2</label>
    </ligand>
</feature>
<keyword evidence="12" id="KW-0732">Signal</keyword>
<dbReference type="GO" id="GO:0046872">
    <property type="term" value="F:metal ion binding"/>
    <property type="evidence" value="ECO:0007669"/>
    <property type="project" value="UniProtKB-KW"/>
</dbReference>
<dbReference type="InterPro" id="IPR001952">
    <property type="entry name" value="Alkaline_phosphatase"/>
</dbReference>
<protein>
    <recommendedName>
        <fullName evidence="2 11">Alkaline phosphatase</fullName>
        <ecNumber evidence="2 11">3.1.3.1</ecNumber>
    </recommendedName>
</protein>
<dbReference type="STRING" id="1380566.A0A179FL60"/>
<keyword evidence="3" id="KW-0597">Phosphoprotein</keyword>
<accession>A0A179FL60</accession>
<dbReference type="PANTHER" id="PTHR11596:SF5">
    <property type="entry name" value="ALKALINE PHOSPHATASE"/>
    <property type="match status" value="1"/>
</dbReference>
<dbReference type="PANTHER" id="PTHR11596">
    <property type="entry name" value="ALKALINE PHOSPHATASE"/>
    <property type="match status" value="1"/>
</dbReference>
<keyword evidence="6 9" id="KW-0862">Zinc</keyword>
<feature type="active site" description="Phosphoserine intermediate" evidence="8">
    <location>
        <position position="87"/>
    </location>
</feature>
<feature type="binding site" evidence="9">
    <location>
        <position position="280"/>
    </location>
    <ligand>
        <name>Mg(2+)</name>
        <dbReference type="ChEBI" id="CHEBI:18420"/>
    </ligand>
</feature>
<dbReference type="OrthoDB" id="7392499at2759"/>
<comment type="similarity">
    <text evidence="1 10">Belongs to the alkaline phosphatase family.</text>
</comment>
<dbReference type="EC" id="3.1.3.1" evidence="2 11"/>
<keyword evidence="5 11" id="KW-0378">Hydrolase</keyword>
<dbReference type="Gene3D" id="1.10.1200.140">
    <property type="entry name" value="Alkaline phosphatase, crown domain"/>
    <property type="match status" value="1"/>
</dbReference>
<evidence type="ECO:0000256" key="7">
    <source>
        <dbReference type="ARBA" id="ARBA00022842"/>
    </source>
</evidence>
<name>A0A179FL60_METCM</name>
<evidence type="ECO:0000256" key="12">
    <source>
        <dbReference type="SAM" id="SignalP"/>
    </source>
</evidence>
<evidence type="ECO:0000313" key="13">
    <source>
        <dbReference type="EMBL" id="OAQ66294.1"/>
    </source>
</evidence>
<dbReference type="InterPro" id="IPR017850">
    <property type="entry name" value="Alkaline_phosphatase_core_sf"/>
</dbReference>
<keyword evidence="4 9" id="KW-0479">Metal-binding</keyword>
<feature type="binding site" evidence="9">
    <location>
        <position position="327"/>
    </location>
    <ligand>
        <name>Zn(2+)</name>
        <dbReference type="ChEBI" id="CHEBI:29105"/>
        <label>2</label>
    </ligand>
</feature>
<evidence type="ECO:0000256" key="11">
    <source>
        <dbReference type="RuleBase" id="RU003947"/>
    </source>
</evidence>
<comment type="cofactor">
    <cofactor evidence="9">
        <name>Zn(2+)</name>
        <dbReference type="ChEBI" id="CHEBI:29105"/>
    </cofactor>
    <text evidence="9">Binds 2 Zn(2+) ions.</text>
</comment>
<dbReference type="KEGG" id="pchm:VFPPC_07860"/>
<keyword evidence="14" id="KW-1185">Reference proteome</keyword>
<evidence type="ECO:0000256" key="1">
    <source>
        <dbReference type="ARBA" id="ARBA00005984"/>
    </source>
</evidence>
<feature type="binding site" evidence="9">
    <location>
        <position position="138"/>
    </location>
    <ligand>
        <name>Mg(2+)</name>
        <dbReference type="ChEBI" id="CHEBI:18420"/>
    </ligand>
</feature>
<feature type="binding site" evidence="9">
    <location>
        <position position="34"/>
    </location>
    <ligand>
        <name>Mg(2+)</name>
        <dbReference type="ChEBI" id="CHEBI:18420"/>
    </ligand>
</feature>
<reference evidence="13 14" key="1">
    <citation type="journal article" date="2016" name="PLoS Pathog.">
        <title>Biosynthesis of antibiotic leucinostatins in bio-control fungus Purpureocillium lilacinum and their inhibition on phytophthora revealed by genome mining.</title>
        <authorList>
            <person name="Wang G."/>
            <person name="Liu Z."/>
            <person name="Lin R."/>
            <person name="Li E."/>
            <person name="Mao Z."/>
            <person name="Ling J."/>
            <person name="Yang Y."/>
            <person name="Yin W.B."/>
            <person name="Xie B."/>
        </authorList>
    </citation>
    <scope>NUCLEOTIDE SEQUENCE [LARGE SCALE GENOMIC DNA]</scope>
    <source>
        <strain evidence="13">170</strain>
    </source>
</reference>
<comment type="catalytic activity">
    <reaction evidence="11">
        <text>a phosphate monoester + H2O = an alcohol + phosphate</text>
        <dbReference type="Rhea" id="RHEA:15017"/>
        <dbReference type="ChEBI" id="CHEBI:15377"/>
        <dbReference type="ChEBI" id="CHEBI:30879"/>
        <dbReference type="ChEBI" id="CHEBI:43474"/>
        <dbReference type="ChEBI" id="CHEBI:67140"/>
        <dbReference type="EC" id="3.1.3.1"/>
    </reaction>
</comment>
<evidence type="ECO:0000256" key="8">
    <source>
        <dbReference type="PIRSR" id="PIRSR601952-1"/>
    </source>
</evidence>
<dbReference type="PROSITE" id="PS00123">
    <property type="entry name" value="ALKALINE_PHOSPHATASE"/>
    <property type="match status" value="1"/>
</dbReference>
<dbReference type="InterPro" id="IPR018299">
    <property type="entry name" value="Alkaline_phosphatase_AS"/>
</dbReference>
<evidence type="ECO:0000256" key="5">
    <source>
        <dbReference type="ARBA" id="ARBA00022801"/>
    </source>
</evidence>
<evidence type="ECO:0000256" key="2">
    <source>
        <dbReference type="ARBA" id="ARBA00012647"/>
    </source>
</evidence>
<dbReference type="SMART" id="SM00098">
    <property type="entry name" value="alkPPc"/>
    <property type="match status" value="1"/>
</dbReference>
<evidence type="ECO:0000256" key="10">
    <source>
        <dbReference type="RuleBase" id="RU003946"/>
    </source>
</evidence>
<feature type="binding site" evidence="9">
    <location>
        <position position="328"/>
    </location>
    <ligand>
        <name>Zn(2+)</name>
        <dbReference type="ChEBI" id="CHEBI:29105"/>
        <label>2</label>
    </ligand>
</feature>
<dbReference type="GO" id="GO:0004035">
    <property type="term" value="F:alkaline phosphatase activity"/>
    <property type="evidence" value="ECO:0007669"/>
    <property type="project" value="UniProtKB-EC"/>
</dbReference>
<feature type="binding site" evidence="9">
    <location>
        <position position="140"/>
    </location>
    <ligand>
        <name>Mg(2+)</name>
        <dbReference type="ChEBI" id="CHEBI:18420"/>
    </ligand>
</feature>
<dbReference type="RefSeq" id="XP_018143381.1">
    <property type="nucleotide sequence ID" value="XM_018286660.1"/>
</dbReference>
<dbReference type="Gene3D" id="3.40.720.10">
    <property type="entry name" value="Alkaline Phosphatase, subunit A"/>
    <property type="match status" value="1"/>
</dbReference>
<feature type="binding site" evidence="9">
    <location>
        <position position="34"/>
    </location>
    <ligand>
        <name>Zn(2+)</name>
        <dbReference type="ChEBI" id="CHEBI:29105"/>
        <label>2</label>
    </ligand>
</feature>
<comment type="cofactor">
    <cofactor evidence="9">
        <name>Mg(2+)</name>
        <dbReference type="ChEBI" id="CHEBI:18420"/>
    </cofactor>
    <text evidence="9">Binds 1 Mg(2+) ion.</text>
</comment>
<dbReference type="EMBL" id="LSBJ02000004">
    <property type="protein sequence ID" value="OAQ66294.1"/>
    <property type="molecule type" value="Genomic_DNA"/>
</dbReference>
<organism evidence="13 14">
    <name type="scientific">Pochonia chlamydosporia 170</name>
    <dbReference type="NCBI Taxonomy" id="1380566"/>
    <lineage>
        <taxon>Eukaryota</taxon>
        <taxon>Fungi</taxon>
        <taxon>Dikarya</taxon>
        <taxon>Ascomycota</taxon>
        <taxon>Pezizomycotina</taxon>
        <taxon>Sordariomycetes</taxon>
        <taxon>Hypocreomycetidae</taxon>
        <taxon>Hypocreales</taxon>
        <taxon>Clavicipitaceae</taxon>
        <taxon>Pochonia</taxon>
    </lineage>
</organism>
<sequence length="506" mass="54446">MRVTLLSAALAASLVNPAVAHDRKTRNFIYVVPDGFGPASQTLARDYLNIINGNGTAARPNSAAIGADSIVIGNVRTQSSDGLITDSAASATAFSSGHKTYNGAIGVDDDVKPLGSILEAAHMSGFKTGLIATSRITHATPGAYAAHVAFRDSENDIANHQIGFTHPLGSVVDLLLGGGRRHYLPKKEGGVRTDDVNLINWAKGKGFKYASDKSDFAEYTKGNGIVPLPFLGLFASSHMDYEMDRNPEKQPSLLEMTQVALKTLGKASSKSKNGYFIMIEASRIDHAAHANDIAAHVHDILMYNEVIAYLKKFVSQNPDTQLISAADHETGGITLIDKYNPAVLAKATQSTEYLEAKFSKYEGSDKAAFLKSTILPAYGLTNASDADVDRYMGIFKKDGVTKMGIAILHDFAESAGINWSTDYHSAVDVVLYGFAVGNALTQMKQQIGRNVNNIELPRYIEKVLGVSLDKTTQALRKNGTDWVGKNPKAAKREAMEAAANHLHGHH</sequence>
<proteinExistence type="inferred from homology"/>
<feature type="chain" id="PRO_5008101841" description="Alkaline phosphatase" evidence="12">
    <location>
        <begin position="21"/>
        <end position="506"/>
    </location>
</feature>
<evidence type="ECO:0000256" key="9">
    <source>
        <dbReference type="PIRSR" id="PIRSR601952-2"/>
    </source>
</evidence>
<dbReference type="InterPro" id="IPR042085">
    <property type="entry name" value="Ap_crown"/>
</dbReference>
<feature type="signal peptide" evidence="12">
    <location>
        <begin position="1"/>
        <end position="20"/>
    </location>
</feature>
<dbReference type="Pfam" id="PF00245">
    <property type="entry name" value="Alk_phosphatase"/>
    <property type="match status" value="1"/>
</dbReference>
<gene>
    <name evidence="13" type="ORF">VFPPC_07860</name>
</gene>
<feature type="binding site" evidence="9">
    <location>
        <position position="285"/>
    </location>
    <ligand>
        <name>Zn(2+)</name>
        <dbReference type="ChEBI" id="CHEBI:29105"/>
        <label>2</label>
    </ligand>
</feature>
<keyword evidence="7 9" id="KW-0460">Magnesium</keyword>
<evidence type="ECO:0000256" key="6">
    <source>
        <dbReference type="ARBA" id="ARBA00022833"/>
    </source>
</evidence>
<evidence type="ECO:0000256" key="3">
    <source>
        <dbReference type="ARBA" id="ARBA00022553"/>
    </source>
</evidence>
<dbReference type="Proteomes" id="UP000078397">
    <property type="component" value="Unassembled WGS sequence"/>
</dbReference>
<comment type="caution">
    <text evidence="13">The sequence shown here is derived from an EMBL/GenBank/DDBJ whole genome shotgun (WGS) entry which is preliminary data.</text>
</comment>
<evidence type="ECO:0000256" key="4">
    <source>
        <dbReference type="ARBA" id="ARBA00022723"/>
    </source>
</evidence>
<dbReference type="GO" id="GO:0000329">
    <property type="term" value="C:fungal-type vacuole membrane"/>
    <property type="evidence" value="ECO:0007669"/>
    <property type="project" value="TreeGrafter"/>
</dbReference>
<dbReference type="AlphaFoldDB" id="A0A179FL60"/>
<dbReference type="GeneID" id="28850654"/>
<dbReference type="CDD" id="cd16012">
    <property type="entry name" value="ALP"/>
    <property type="match status" value="1"/>
</dbReference>
<dbReference type="PRINTS" id="PR00113">
    <property type="entry name" value="ALKPHPHTASE"/>
</dbReference>